<dbReference type="InterPro" id="IPR053211">
    <property type="entry name" value="DNA_repair-toleration"/>
</dbReference>
<dbReference type="PANTHER" id="PTHR48060:SF21">
    <property type="entry name" value="L DOMAIN-LIKE PROTEIN"/>
    <property type="match status" value="1"/>
</dbReference>
<name>A0AAW1WC33_RUBAR</name>
<dbReference type="SUPFAM" id="SSF52058">
    <property type="entry name" value="L domain-like"/>
    <property type="match status" value="1"/>
</dbReference>
<proteinExistence type="predicted"/>
<dbReference type="EMBL" id="JBEDUW010000006">
    <property type="protein sequence ID" value="KAK9921238.1"/>
    <property type="molecule type" value="Genomic_DNA"/>
</dbReference>
<protein>
    <recommendedName>
        <fullName evidence="4">Leucine-rich repeat-containing N-terminal plant-type domain-containing protein</fullName>
    </recommendedName>
</protein>
<dbReference type="InterPro" id="IPR032675">
    <property type="entry name" value="LRR_dom_sf"/>
</dbReference>
<evidence type="ECO:0000256" key="3">
    <source>
        <dbReference type="ARBA" id="ARBA00022737"/>
    </source>
</evidence>
<dbReference type="AlphaFoldDB" id="A0AAW1WC33"/>
<keyword evidence="3" id="KW-0677">Repeat</keyword>
<sequence length="87" mass="9409">MSAYRALLSLKASISADPDSALSSWTPNTSHYTWARVTCDPRRHVTSLDLSGLNLFGTLSTAIAQLVYVTNFTLADNKLSGPIPPEI</sequence>
<evidence type="ECO:0000313" key="5">
    <source>
        <dbReference type="EMBL" id="KAK9921238.1"/>
    </source>
</evidence>
<keyword evidence="1" id="KW-0433">Leucine-rich repeat</keyword>
<keyword evidence="2" id="KW-0732">Signal</keyword>
<evidence type="ECO:0000313" key="6">
    <source>
        <dbReference type="Proteomes" id="UP001457282"/>
    </source>
</evidence>
<comment type="caution">
    <text evidence="5">The sequence shown here is derived from an EMBL/GenBank/DDBJ whole genome shotgun (WGS) entry which is preliminary data.</text>
</comment>
<evidence type="ECO:0000256" key="1">
    <source>
        <dbReference type="ARBA" id="ARBA00022614"/>
    </source>
</evidence>
<accession>A0AAW1WC33</accession>
<reference evidence="5 6" key="1">
    <citation type="journal article" date="2023" name="G3 (Bethesda)">
        <title>A chromosome-length genome assembly and annotation of blackberry (Rubus argutus, cv. 'Hillquist').</title>
        <authorList>
            <person name="Bruna T."/>
            <person name="Aryal R."/>
            <person name="Dudchenko O."/>
            <person name="Sargent D.J."/>
            <person name="Mead D."/>
            <person name="Buti M."/>
            <person name="Cavallini A."/>
            <person name="Hytonen T."/>
            <person name="Andres J."/>
            <person name="Pham M."/>
            <person name="Weisz D."/>
            <person name="Mascagni F."/>
            <person name="Usai G."/>
            <person name="Natali L."/>
            <person name="Bassil N."/>
            <person name="Fernandez G.E."/>
            <person name="Lomsadze A."/>
            <person name="Armour M."/>
            <person name="Olukolu B."/>
            <person name="Poorten T."/>
            <person name="Britton C."/>
            <person name="Davik J."/>
            <person name="Ashrafi H."/>
            <person name="Aiden E.L."/>
            <person name="Borodovsky M."/>
            <person name="Worthington M."/>
        </authorList>
    </citation>
    <scope>NUCLEOTIDE SEQUENCE [LARGE SCALE GENOMIC DNA]</scope>
    <source>
        <strain evidence="5">PI 553951</strain>
    </source>
</reference>
<evidence type="ECO:0000259" key="4">
    <source>
        <dbReference type="Pfam" id="PF08263"/>
    </source>
</evidence>
<dbReference type="InterPro" id="IPR013210">
    <property type="entry name" value="LRR_N_plant-typ"/>
</dbReference>
<dbReference type="Gene3D" id="3.80.10.10">
    <property type="entry name" value="Ribonuclease Inhibitor"/>
    <property type="match status" value="1"/>
</dbReference>
<feature type="domain" description="Leucine-rich repeat-containing N-terminal plant-type" evidence="4">
    <location>
        <begin position="5"/>
        <end position="40"/>
    </location>
</feature>
<organism evidence="5 6">
    <name type="scientific">Rubus argutus</name>
    <name type="common">Southern blackberry</name>
    <dbReference type="NCBI Taxonomy" id="59490"/>
    <lineage>
        <taxon>Eukaryota</taxon>
        <taxon>Viridiplantae</taxon>
        <taxon>Streptophyta</taxon>
        <taxon>Embryophyta</taxon>
        <taxon>Tracheophyta</taxon>
        <taxon>Spermatophyta</taxon>
        <taxon>Magnoliopsida</taxon>
        <taxon>eudicotyledons</taxon>
        <taxon>Gunneridae</taxon>
        <taxon>Pentapetalae</taxon>
        <taxon>rosids</taxon>
        <taxon>fabids</taxon>
        <taxon>Rosales</taxon>
        <taxon>Rosaceae</taxon>
        <taxon>Rosoideae</taxon>
        <taxon>Rosoideae incertae sedis</taxon>
        <taxon>Rubus</taxon>
    </lineage>
</organism>
<evidence type="ECO:0000256" key="2">
    <source>
        <dbReference type="ARBA" id="ARBA00022729"/>
    </source>
</evidence>
<dbReference type="Proteomes" id="UP001457282">
    <property type="component" value="Unassembled WGS sequence"/>
</dbReference>
<gene>
    <name evidence="5" type="ORF">M0R45_029757</name>
</gene>
<keyword evidence="6" id="KW-1185">Reference proteome</keyword>
<dbReference type="Pfam" id="PF08263">
    <property type="entry name" value="LRRNT_2"/>
    <property type="match status" value="1"/>
</dbReference>
<dbReference type="PANTHER" id="PTHR48060">
    <property type="entry name" value="DNA DAMAGE-REPAIR/TOLERATION PROTEIN DRT100"/>
    <property type="match status" value="1"/>
</dbReference>